<reference evidence="4 5" key="1">
    <citation type="submission" date="2018-11" db="EMBL/GenBank/DDBJ databases">
        <title>Genome sequence of Saitozyma podzolica DSM 27192.</title>
        <authorList>
            <person name="Aliyu H."/>
            <person name="Gorte O."/>
            <person name="Ochsenreither K."/>
        </authorList>
    </citation>
    <scope>NUCLEOTIDE SEQUENCE [LARGE SCALE GENOMIC DNA]</scope>
    <source>
        <strain evidence="4 5">DSM 27192</strain>
    </source>
</reference>
<dbReference type="Gene3D" id="3.30.70.360">
    <property type="match status" value="1"/>
</dbReference>
<dbReference type="PANTHER" id="PTHR30575">
    <property type="entry name" value="PEPTIDASE M20"/>
    <property type="match status" value="1"/>
</dbReference>
<evidence type="ECO:0000259" key="3">
    <source>
        <dbReference type="Pfam" id="PF07687"/>
    </source>
</evidence>
<comment type="similarity">
    <text evidence="1">Belongs to the peptidase M20A family.</text>
</comment>
<dbReference type="NCBIfam" id="TIGR01891">
    <property type="entry name" value="amidohydrolases"/>
    <property type="match status" value="1"/>
</dbReference>
<dbReference type="PANTHER" id="PTHR30575:SF0">
    <property type="entry name" value="XAA-ARG DIPEPTIDASE"/>
    <property type="match status" value="1"/>
</dbReference>
<dbReference type="Proteomes" id="UP000279259">
    <property type="component" value="Unassembled WGS sequence"/>
</dbReference>
<name>A0A427YHI3_9TREE</name>
<dbReference type="InterPro" id="IPR036264">
    <property type="entry name" value="Bact_exopeptidase_dim_dom"/>
</dbReference>
<keyword evidence="5" id="KW-1185">Reference proteome</keyword>
<dbReference type="InterPro" id="IPR011650">
    <property type="entry name" value="Peptidase_M20_dimer"/>
</dbReference>
<dbReference type="InterPro" id="IPR002933">
    <property type="entry name" value="Peptidase_M20"/>
</dbReference>
<dbReference type="Pfam" id="PF01546">
    <property type="entry name" value="Peptidase_M20"/>
    <property type="match status" value="1"/>
</dbReference>
<evidence type="ECO:0000256" key="2">
    <source>
        <dbReference type="SAM" id="MobiDB-lite"/>
    </source>
</evidence>
<dbReference type="GO" id="GO:0016805">
    <property type="term" value="F:dipeptidase activity"/>
    <property type="evidence" value="ECO:0007669"/>
    <property type="project" value="TreeGrafter"/>
</dbReference>
<dbReference type="SUPFAM" id="SSF55031">
    <property type="entry name" value="Bacterial exopeptidase dimerisation domain"/>
    <property type="match status" value="1"/>
</dbReference>
<evidence type="ECO:0000313" key="5">
    <source>
        <dbReference type="Proteomes" id="UP000279259"/>
    </source>
</evidence>
<dbReference type="InterPro" id="IPR052030">
    <property type="entry name" value="Peptidase_M20/M20A_hydrolases"/>
</dbReference>
<gene>
    <name evidence="4" type="ORF">EHS25_001102</name>
</gene>
<dbReference type="EMBL" id="RSCD01000010">
    <property type="protein sequence ID" value="RSH90497.1"/>
    <property type="molecule type" value="Genomic_DNA"/>
</dbReference>
<dbReference type="FunFam" id="3.30.70.360:FF:000004">
    <property type="entry name" value="Peptidase M20 domain-containing protein 2"/>
    <property type="match status" value="1"/>
</dbReference>
<comment type="caution">
    <text evidence="4">The sequence shown here is derived from an EMBL/GenBank/DDBJ whole genome shotgun (WGS) entry which is preliminary data.</text>
</comment>
<dbReference type="AlphaFoldDB" id="A0A427YHI3"/>
<feature type="domain" description="Peptidase M20 dimerisation" evidence="3">
    <location>
        <begin position="257"/>
        <end position="350"/>
    </location>
</feature>
<protein>
    <recommendedName>
        <fullName evidence="3">Peptidase M20 dimerisation domain-containing protein</fullName>
    </recommendedName>
</protein>
<proteinExistence type="inferred from homology"/>
<evidence type="ECO:0000313" key="4">
    <source>
        <dbReference type="EMBL" id="RSH90497.1"/>
    </source>
</evidence>
<dbReference type="InterPro" id="IPR017439">
    <property type="entry name" value="Amidohydrolase"/>
</dbReference>
<dbReference type="Gene3D" id="3.40.630.10">
    <property type="entry name" value="Zn peptidases"/>
    <property type="match status" value="1"/>
</dbReference>
<sequence>MGSNATPGCFAFLRRSRGTGVGNPPADPGALSRRSHTPHTSEPALRSHYVPEPCGCSLASHDLASLQIREELPPYQSVREAFNKDAQETARIEILAHADPLKDLSLWLNVHPEIGYEEHKAHSKVTAYLKDQGFDVEEHYKLDTAFRASYTHGKGGRVFGLNSEYDALPGVGHACGHNLICVVGVAAIIGMRAAMKKHRIDGTVVLLGTPAEEGGEGKLKLLEAGAYKGMDACMMAHPDGQPAAQHSVLPSLAIQSIWADFHGIPAQASAQPWEGINALDAVHLAYGAISAMRQQLHPSDRVHGIITNGGAAANIIPDLASMKYFVRAPTAKAVVALREKIIPCFEAAAKATGCKLKITTDELTYDLRNVAPLADEYAACVGDLYGTKTYINLKYDPNAALASTDFGNVTYALPSCHPNFGIPTINGRANHTYEFAKAARSEEAHEEAWRAATGLACVGLRVVADGAFANEIKRRSSLADKPTAHVTGARPSAAVGFLVDPGPTGRVGPT</sequence>
<dbReference type="CDD" id="cd05672">
    <property type="entry name" value="M20_ACY1L2-like"/>
    <property type="match status" value="1"/>
</dbReference>
<dbReference type="SUPFAM" id="SSF53187">
    <property type="entry name" value="Zn-dependent exopeptidases"/>
    <property type="match status" value="1"/>
</dbReference>
<dbReference type="OrthoDB" id="6119954at2759"/>
<accession>A0A427YHI3</accession>
<organism evidence="4 5">
    <name type="scientific">Saitozyma podzolica</name>
    <dbReference type="NCBI Taxonomy" id="1890683"/>
    <lineage>
        <taxon>Eukaryota</taxon>
        <taxon>Fungi</taxon>
        <taxon>Dikarya</taxon>
        <taxon>Basidiomycota</taxon>
        <taxon>Agaricomycotina</taxon>
        <taxon>Tremellomycetes</taxon>
        <taxon>Tremellales</taxon>
        <taxon>Trimorphomycetaceae</taxon>
        <taxon>Saitozyma</taxon>
    </lineage>
</organism>
<feature type="region of interest" description="Disordered" evidence="2">
    <location>
        <begin position="15"/>
        <end position="47"/>
    </location>
</feature>
<evidence type="ECO:0000256" key="1">
    <source>
        <dbReference type="ARBA" id="ARBA00006247"/>
    </source>
</evidence>
<dbReference type="Pfam" id="PF07687">
    <property type="entry name" value="M20_dimer"/>
    <property type="match status" value="1"/>
</dbReference>